<keyword evidence="4" id="KW-0547">Nucleotide-binding</keyword>
<evidence type="ECO:0000256" key="7">
    <source>
        <dbReference type="ARBA" id="ARBA00023136"/>
    </source>
</evidence>
<accession>A0A7S3YWF6</accession>
<dbReference type="SUPFAM" id="SSF90123">
    <property type="entry name" value="ABC transporter transmembrane region"/>
    <property type="match status" value="1"/>
</dbReference>
<gene>
    <name evidence="10" type="ORF">LGLO00237_LOCUS15764</name>
</gene>
<keyword evidence="7" id="KW-0472">Membrane</keyword>
<feature type="compositionally biased region" description="Basic and acidic residues" evidence="8">
    <location>
        <begin position="100"/>
        <end position="123"/>
    </location>
</feature>
<dbReference type="EMBL" id="HBIV01021891">
    <property type="protein sequence ID" value="CAE0664161.1"/>
    <property type="molecule type" value="Transcribed_RNA"/>
</dbReference>
<dbReference type="InterPro" id="IPR027417">
    <property type="entry name" value="P-loop_NTPase"/>
</dbReference>
<evidence type="ECO:0000256" key="2">
    <source>
        <dbReference type="ARBA" id="ARBA00022448"/>
    </source>
</evidence>
<dbReference type="InterPro" id="IPR050835">
    <property type="entry name" value="ABC_transporter_sub-D"/>
</dbReference>
<dbReference type="PANTHER" id="PTHR11384:SF67">
    <property type="entry name" value="ATP-BINDING CASSETTE SUB-FAMILY D MEMBER 1"/>
    <property type="match status" value="1"/>
</dbReference>
<keyword evidence="2" id="KW-0813">Transport</keyword>
<dbReference type="PROSITE" id="PS00211">
    <property type="entry name" value="ABC_TRANSPORTER_1"/>
    <property type="match status" value="1"/>
</dbReference>
<reference evidence="10" key="1">
    <citation type="submission" date="2021-01" db="EMBL/GenBank/DDBJ databases">
        <authorList>
            <person name="Corre E."/>
            <person name="Pelletier E."/>
            <person name="Niang G."/>
            <person name="Scheremetjew M."/>
            <person name="Finn R."/>
            <person name="Kale V."/>
            <person name="Holt S."/>
            <person name="Cochrane G."/>
            <person name="Meng A."/>
            <person name="Brown T."/>
            <person name="Cohen L."/>
        </authorList>
    </citation>
    <scope>NUCLEOTIDE SEQUENCE</scope>
    <source>
        <strain evidence="10">CCCM811</strain>
    </source>
</reference>
<dbReference type="AlphaFoldDB" id="A0A7S3YWF6"/>
<evidence type="ECO:0000256" key="1">
    <source>
        <dbReference type="ARBA" id="ARBA00008575"/>
    </source>
</evidence>
<dbReference type="GO" id="GO:0007031">
    <property type="term" value="P:peroxisome organization"/>
    <property type="evidence" value="ECO:0007669"/>
    <property type="project" value="TreeGrafter"/>
</dbReference>
<dbReference type="GO" id="GO:0042760">
    <property type="term" value="P:very long-chain fatty acid catabolic process"/>
    <property type="evidence" value="ECO:0007669"/>
    <property type="project" value="TreeGrafter"/>
</dbReference>
<dbReference type="SUPFAM" id="SSF52540">
    <property type="entry name" value="P-loop containing nucleoside triphosphate hydrolases"/>
    <property type="match status" value="1"/>
</dbReference>
<dbReference type="GO" id="GO:0140359">
    <property type="term" value="F:ABC-type transporter activity"/>
    <property type="evidence" value="ECO:0007669"/>
    <property type="project" value="InterPro"/>
</dbReference>
<evidence type="ECO:0000259" key="9">
    <source>
        <dbReference type="PROSITE" id="PS50893"/>
    </source>
</evidence>
<evidence type="ECO:0000313" key="10">
    <source>
        <dbReference type="EMBL" id="CAE0664161.1"/>
    </source>
</evidence>
<evidence type="ECO:0000256" key="4">
    <source>
        <dbReference type="ARBA" id="ARBA00022741"/>
    </source>
</evidence>
<sequence length="721" mass="81204">MTSAHPVGRLASRERLTYLKLFQGKYFPKNLKEIFSMLDSNAVVYMAALSLVGTSVVTLSERWASMERASGEDADTPADSAKTPRTRVINLLKILMGEQPKKPTKKSEESKENANVDAKEKGPPKKKKKKKKPAIDMRFLRRLRKILKIVIPTWDSREVFLLIVQTILLVTRSLISIHTAKVAGMALKIILERSPRLFWSTLTNFAITGAAASLVNSGLKFLTNAITVAFRERLTRYVHQRYMANRNYYKAAVLKGGQLDNPDQRVVEDLLKFCETVSDLFSRTFKPFLDVVVSTMKMAEKMGYFGPLVMYSYFFLAAQVVRGVSPNFPSMIAQKAKIEGDFRRGHTRIIQHAEEIAFLGGEKLEKKILNDQLSYVSEYSSKYFFKQFLMGIFDQWSFKYMASCVGMPLVVFPFLIRNSQGGAKASDLASGYYETNILIQQASGSLSDLMLVYKKFQKLAGYTARVMELIEAIEAKETEEEGTTMEDNQSEKIGFNKVSIYAPDGRLLLKDLTLDIQEGVRLMITGINGAGKTSLFRVLSGLWKGRGGVIMRPDGMSRGEGKIHLFYMPQNPYLVSGNLRDQVSYPRRLTDNSRDGEICELLRKVGLGKFLNMGDTKGHALSLSHHDWSDVLSGGEKQRVGWARLFFHKPKFAILDEATSAINPDEEGKLHQELIGYGVTFFSIAHRMDLRRFHQKELRIFGDGTGGWELTEITAAAAKGH</sequence>
<dbReference type="PANTHER" id="PTHR11384">
    <property type="entry name" value="ATP-BINDING CASSETTE, SUB-FAMILY D MEMBER"/>
    <property type="match status" value="1"/>
</dbReference>
<feature type="region of interest" description="Disordered" evidence="8">
    <location>
        <begin position="100"/>
        <end position="133"/>
    </location>
</feature>
<dbReference type="Gene3D" id="1.20.1560.10">
    <property type="entry name" value="ABC transporter type 1, transmembrane domain"/>
    <property type="match status" value="1"/>
</dbReference>
<dbReference type="Gene3D" id="3.40.50.300">
    <property type="entry name" value="P-loop containing nucleotide triphosphate hydrolases"/>
    <property type="match status" value="1"/>
</dbReference>
<dbReference type="GO" id="GO:0016887">
    <property type="term" value="F:ATP hydrolysis activity"/>
    <property type="evidence" value="ECO:0007669"/>
    <property type="project" value="InterPro"/>
</dbReference>
<dbReference type="InterPro" id="IPR017871">
    <property type="entry name" value="ABC_transporter-like_CS"/>
</dbReference>
<dbReference type="PROSITE" id="PS50893">
    <property type="entry name" value="ABC_TRANSPORTER_2"/>
    <property type="match status" value="1"/>
</dbReference>
<dbReference type="GO" id="GO:0006635">
    <property type="term" value="P:fatty acid beta-oxidation"/>
    <property type="evidence" value="ECO:0007669"/>
    <property type="project" value="TreeGrafter"/>
</dbReference>
<dbReference type="InterPro" id="IPR003593">
    <property type="entry name" value="AAA+_ATPase"/>
</dbReference>
<name>A0A7S3YWF6_9EUKA</name>
<comment type="similarity">
    <text evidence="1">Belongs to the ABC transporter superfamily. ABCD family. Peroxisomal fatty acyl CoA transporter (TC 3.A.1.203) subfamily.</text>
</comment>
<keyword evidence="5" id="KW-0067">ATP-binding</keyword>
<dbReference type="GO" id="GO:0015910">
    <property type="term" value="P:long-chain fatty acid import into peroxisome"/>
    <property type="evidence" value="ECO:0007669"/>
    <property type="project" value="TreeGrafter"/>
</dbReference>
<evidence type="ECO:0000256" key="6">
    <source>
        <dbReference type="ARBA" id="ARBA00022989"/>
    </source>
</evidence>
<feature type="domain" description="ABC transporter" evidence="9">
    <location>
        <begin position="493"/>
        <end position="720"/>
    </location>
</feature>
<dbReference type="GO" id="GO:0005324">
    <property type="term" value="F:long-chain fatty acid transmembrane transporter activity"/>
    <property type="evidence" value="ECO:0007669"/>
    <property type="project" value="TreeGrafter"/>
</dbReference>
<evidence type="ECO:0000256" key="5">
    <source>
        <dbReference type="ARBA" id="ARBA00022840"/>
    </source>
</evidence>
<evidence type="ECO:0000256" key="8">
    <source>
        <dbReference type="SAM" id="MobiDB-lite"/>
    </source>
</evidence>
<proteinExistence type="inferred from homology"/>
<protein>
    <recommendedName>
        <fullName evidence="9">ABC transporter domain-containing protein</fullName>
    </recommendedName>
</protein>
<dbReference type="GO" id="GO:0005778">
    <property type="term" value="C:peroxisomal membrane"/>
    <property type="evidence" value="ECO:0007669"/>
    <property type="project" value="TreeGrafter"/>
</dbReference>
<dbReference type="InterPro" id="IPR003439">
    <property type="entry name" value="ABC_transporter-like_ATP-bd"/>
</dbReference>
<dbReference type="Pfam" id="PF00005">
    <property type="entry name" value="ABC_tran"/>
    <property type="match status" value="1"/>
</dbReference>
<dbReference type="CDD" id="cd03223">
    <property type="entry name" value="ABCD_peroxisomal_ALDP"/>
    <property type="match status" value="1"/>
</dbReference>
<organism evidence="10">
    <name type="scientific">Lotharella globosa</name>
    <dbReference type="NCBI Taxonomy" id="91324"/>
    <lineage>
        <taxon>Eukaryota</taxon>
        <taxon>Sar</taxon>
        <taxon>Rhizaria</taxon>
        <taxon>Cercozoa</taxon>
        <taxon>Chlorarachniophyceae</taxon>
        <taxon>Lotharella</taxon>
    </lineage>
</organism>
<keyword evidence="6" id="KW-1133">Transmembrane helix</keyword>
<dbReference type="Pfam" id="PF06472">
    <property type="entry name" value="ABC_membrane_2"/>
    <property type="match status" value="1"/>
</dbReference>
<keyword evidence="3" id="KW-0812">Transmembrane</keyword>
<evidence type="ECO:0000256" key="3">
    <source>
        <dbReference type="ARBA" id="ARBA00022692"/>
    </source>
</evidence>
<dbReference type="GO" id="GO:0005524">
    <property type="term" value="F:ATP binding"/>
    <property type="evidence" value="ECO:0007669"/>
    <property type="project" value="UniProtKB-KW"/>
</dbReference>
<dbReference type="InterPro" id="IPR011527">
    <property type="entry name" value="ABC1_TM_dom"/>
</dbReference>
<dbReference type="InterPro" id="IPR036640">
    <property type="entry name" value="ABC1_TM_sf"/>
</dbReference>
<dbReference type="SMART" id="SM00382">
    <property type="entry name" value="AAA"/>
    <property type="match status" value="1"/>
</dbReference>